<feature type="region of interest" description="Disordered" evidence="1">
    <location>
        <begin position="30"/>
        <end position="66"/>
    </location>
</feature>
<name>A0A8S0Z210_ARCPL</name>
<evidence type="ECO:0000256" key="1">
    <source>
        <dbReference type="SAM" id="MobiDB-lite"/>
    </source>
</evidence>
<evidence type="ECO:0000313" key="3">
    <source>
        <dbReference type="Proteomes" id="UP000494106"/>
    </source>
</evidence>
<gene>
    <name evidence="2" type="ORF">APLA_LOCUS2875</name>
</gene>
<dbReference type="AlphaFoldDB" id="A0A8S0Z210"/>
<evidence type="ECO:0000313" key="2">
    <source>
        <dbReference type="EMBL" id="CAB3226444.1"/>
    </source>
</evidence>
<comment type="caution">
    <text evidence="2">The sequence shown here is derived from an EMBL/GenBank/DDBJ whole genome shotgun (WGS) entry which is preliminary data.</text>
</comment>
<proteinExistence type="predicted"/>
<reference evidence="2 3" key="1">
    <citation type="submission" date="2020-04" db="EMBL/GenBank/DDBJ databases">
        <authorList>
            <person name="Wallbank WR R."/>
            <person name="Pardo Diaz C."/>
            <person name="Kozak K."/>
            <person name="Martin S."/>
            <person name="Jiggins C."/>
            <person name="Moest M."/>
            <person name="Warren A I."/>
            <person name="Byers J.R.P. K."/>
            <person name="Montejo-Kovacevich G."/>
            <person name="Yen C E."/>
        </authorList>
    </citation>
    <scope>NUCLEOTIDE SEQUENCE [LARGE SCALE GENOMIC DNA]</scope>
</reference>
<dbReference type="OrthoDB" id="6358449at2759"/>
<organism evidence="2 3">
    <name type="scientific">Arctia plantaginis</name>
    <name type="common">Wood tiger moth</name>
    <name type="synonym">Phalaena plantaginis</name>
    <dbReference type="NCBI Taxonomy" id="874455"/>
    <lineage>
        <taxon>Eukaryota</taxon>
        <taxon>Metazoa</taxon>
        <taxon>Ecdysozoa</taxon>
        <taxon>Arthropoda</taxon>
        <taxon>Hexapoda</taxon>
        <taxon>Insecta</taxon>
        <taxon>Pterygota</taxon>
        <taxon>Neoptera</taxon>
        <taxon>Endopterygota</taxon>
        <taxon>Lepidoptera</taxon>
        <taxon>Glossata</taxon>
        <taxon>Ditrysia</taxon>
        <taxon>Noctuoidea</taxon>
        <taxon>Erebidae</taxon>
        <taxon>Arctiinae</taxon>
        <taxon>Arctia</taxon>
    </lineage>
</organism>
<dbReference type="EMBL" id="CADEBC010000208">
    <property type="protein sequence ID" value="CAB3226444.1"/>
    <property type="molecule type" value="Genomic_DNA"/>
</dbReference>
<keyword evidence="3" id="KW-1185">Reference proteome</keyword>
<protein>
    <submittedName>
        <fullName evidence="2">Uncharacterized protein</fullName>
    </submittedName>
</protein>
<accession>A0A8S0Z210</accession>
<dbReference type="Proteomes" id="UP000494106">
    <property type="component" value="Unassembled WGS sequence"/>
</dbReference>
<sequence length="111" mass="12039">MCQAKHGRGDLFGGLNDGLLSRAEALAAVDISKHQSGPQPGPPLPQLKHDMVYHHGVGGPSPHNARPHQGCLKSNYLYATQGCEFNVQRLSTAINIRNTSSVIHMLETLLY</sequence>